<dbReference type="InterPro" id="IPR001789">
    <property type="entry name" value="Sig_transdc_resp-reg_receiver"/>
</dbReference>
<evidence type="ECO:0000313" key="5">
    <source>
        <dbReference type="EMBL" id="MBA1159312.1"/>
    </source>
</evidence>
<dbReference type="AlphaFoldDB" id="A0A838BW31"/>
<gene>
    <name evidence="5" type="ORF">H0S73_24860</name>
</gene>
<evidence type="ECO:0000259" key="4">
    <source>
        <dbReference type="PROSITE" id="PS50110"/>
    </source>
</evidence>
<dbReference type="PANTHER" id="PTHR44591">
    <property type="entry name" value="STRESS RESPONSE REGULATOR PROTEIN 1"/>
    <property type="match status" value="1"/>
</dbReference>
<keyword evidence="1 3" id="KW-0597">Phosphoprotein</keyword>
<feature type="modified residue" description="4-aspartylphosphate" evidence="3">
    <location>
        <position position="59"/>
    </location>
</feature>
<sequence length="131" mass="14536">MSQETADQPCCLIIEDQALIAMSIETYLADTGMVVQTVGSMAEARTWLDAGMADIAILDYILKDGPATELAGELNRREIPFLIYSGYPRRHDMPCELRGVPWLEKPTRREDLLKALVALTAKDLSAPLLRS</sequence>
<dbReference type="EMBL" id="JACDXJ010000003">
    <property type="protein sequence ID" value="MBA1159312.1"/>
    <property type="molecule type" value="Genomic_DNA"/>
</dbReference>
<keyword evidence="6" id="KW-1185">Reference proteome</keyword>
<feature type="domain" description="Response regulatory" evidence="4">
    <location>
        <begin position="10"/>
        <end position="120"/>
    </location>
</feature>
<dbReference type="Gene3D" id="3.40.50.2300">
    <property type="match status" value="1"/>
</dbReference>
<evidence type="ECO:0000256" key="2">
    <source>
        <dbReference type="ARBA" id="ARBA00023012"/>
    </source>
</evidence>
<dbReference type="RefSeq" id="WP_181054885.1">
    <property type="nucleotide sequence ID" value="NZ_JACDXJ010000003.1"/>
</dbReference>
<dbReference type="SMART" id="SM00448">
    <property type="entry name" value="REC"/>
    <property type="match status" value="1"/>
</dbReference>
<dbReference type="InterPro" id="IPR050595">
    <property type="entry name" value="Bact_response_regulator"/>
</dbReference>
<name>A0A838BW31_9HYPH</name>
<evidence type="ECO:0000256" key="3">
    <source>
        <dbReference type="PROSITE-ProRule" id="PRU00169"/>
    </source>
</evidence>
<accession>A0A838BW31</accession>
<dbReference type="GO" id="GO:0000160">
    <property type="term" value="P:phosphorelay signal transduction system"/>
    <property type="evidence" value="ECO:0007669"/>
    <property type="project" value="UniProtKB-KW"/>
</dbReference>
<dbReference type="SUPFAM" id="SSF52172">
    <property type="entry name" value="CheY-like"/>
    <property type="match status" value="1"/>
</dbReference>
<dbReference type="PROSITE" id="PS50110">
    <property type="entry name" value="RESPONSE_REGULATORY"/>
    <property type="match status" value="1"/>
</dbReference>
<proteinExistence type="predicted"/>
<dbReference type="Proteomes" id="UP000572984">
    <property type="component" value="Unassembled WGS sequence"/>
</dbReference>
<organism evidence="5 6">
    <name type="scientific">Microvirga mediterraneensis</name>
    <dbReference type="NCBI Taxonomy" id="2754695"/>
    <lineage>
        <taxon>Bacteria</taxon>
        <taxon>Pseudomonadati</taxon>
        <taxon>Pseudomonadota</taxon>
        <taxon>Alphaproteobacteria</taxon>
        <taxon>Hyphomicrobiales</taxon>
        <taxon>Methylobacteriaceae</taxon>
        <taxon>Microvirga</taxon>
    </lineage>
</organism>
<dbReference type="Pfam" id="PF00072">
    <property type="entry name" value="Response_reg"/>
    <property type="match status" value="1"/>
</dbReference>
<reference evidence="5 6" key="1">
    <citation type="submission" date="2020-07" db="EMBL/GenBank/DDBJ databases">
        <title>Draft genome and description of Microvirga mediterraneensis Marseille-Q2068 sp. nov.</title>
        <authorList>
            <person name="Boxberger M."/>
        </authorList>
    </citation>
    <scope>NUCLEOTIDE SEQUENCE [LARGE SCALE GENOMIC DNA]</scope>
    <source>
        <strain evidence="5 6">Marseille-Q2068</strain>
    </source>
</reference>
<dbReference type="InterPro" id="IPR011006">
    <property type="entry name" value="CheY-like_superfamily"/>
</dbReference>
<dbReference type="PANTHER" id="PTHR44591:SF14">
    <property type="entry name" value="PROTEIN PILG"/>
    <property type="match status" value="1"/>
</dbReference>
<keyword evidence="2" id="KW-0902">Two-component regulatory system</keyword>
<evidence type="ECO:0000256" key="1">
    <source>
        <dbReference type="ARBA" id="ARBA00022553"/>
    </source>
</evidence>
<comment type="caution">
    <text evidence="5">The sequence shown here is derived from an EMBL/GenBank/DDBJ whole genome shotgun (WGS) entry which is preliminary data.</text>
</comment>
<evidence type="ECO:0000313" key="6">
    <source>
        <dbReference type="Proteomes" id="UP000572984"/>
    </source>
</evidence>
<protein>
    <submittedName>
        <fullName evidence="5">Response regulator</fullName>
    </submittedName>
</protein>